<name>S0JS94_9ENTE</name>
<keyword evidence="1" id="KW-0812">Transmembrane</keyword>
<accession>S0JS94</accession>
<dbReference type="STRING" id="41997.RV16_GL002524"/>
<keyword evidence="1" id="KW-1133">Transmembrane helix</keyword>
<feature type="transmembrane region" description="Helical" evidence="1">
    <location>
        <begin position="142"/>
        <end position="164"/>
    </location>
</feature>
<organism evidence="2 3">
    <name type="scientific">Enterococcus saccharolyticus subsp. saccharolyticus ATCC 43076</name>
    <dbReference type="NCBI Taxonomy" id="1139996"/>
    <lineage>
        <taxon>Bacteria</taxon>
        <taxon>Bacillati</taxon>
        <taxon>Bacillota</taxon>
        <taxon>Bacilli</taxon>
        <taxon>Lactobacillales</taxon>
        <taxon>Enterococcaceae</taxon>
        <taxon>Enterococcus</taxon>
    </lineage>
</organism>
<feature type="transmembrane region" description="Helical" evidence="1">
    <location>
        <begin position="54"/>
        <end position="87"/>
    </location>
</feature>
<feature type="transmembrane region" description="Helical" evidence="1">
    <location>
        <begin position="108"/>
        <end position="130"/>
    </location>
</feature>
<dbReference type="HOGENOM" id="CLU_118978_0_0_9"/>
<dbReference type="PATRIC" id="fig|1139996.3.peg.451"/>
<sequence length="189" mass="20523">MKINSVRKLTIAALLIAMGVIIPMIMPKIVIGPASFTLASHVPLFVAMFFSPNIAIAVALGTAFGFMMTAPFIIALRALSHVVFAVIGATYLQKHPEIILSNKKFQSYNFIIGLIHASVELLVVAIFFLVGNNAGATYDGNLFVFLFGFIGLGGFIHSMVDYNIAFFVMKSLSKAFDVPVFLKAKETKV</sequence>
<feature type="transmembrane region" description="Helical" evidence="1">
    <location>
        <begin position="12"/>
        <end position="34"/>
    </location>
</feature>
<dbReference type="AlphaFoldDB" id="S0JS94"/>
<evidence type="ECO:0000313" key="3">
    <source>
        <dbReference type="Proteomes" id="UP000014136"/>
    </source>
</evidence>
<dbReference type="EMBL" id="AHYT01000001">
    <property type="protein sequence ID" value="EOT30753.1"/>
    <property type="molecule type" value="Genomic_DNA"/>
</dbReference>
<evidence type="ECO:0008006" key="4">
    <source>
        <dbReference type="Google" id="ProtNLM"/>
    </source>
</evidence>
<comment type="caution">
    <text evidence="2">The sequence shown here is derived from an EMBL/GenBank/DDBJ whole genome shotgun (WGS) entry which is preliminary data.</text>
</comment>
<evidence type="ECO:0000256" key="1">
    <source>
        <dbReference type="SAM" id="Phobius"/>
    </source>
</evidence>
<protein>
    <recommendedName>
        <fullName evidence="4">Niacin ECF transporter S component NiaX</fullName>
    </recommendedName>
</protein>
<reference evidence="2 3" key="1">
    <citation type="submission" date="2013-03" db="EMBL/GenBank/DDBJ databases">
        <title>The Genome Sequence of Enterococcus saccharolyticus ATCC_43076 (Illumina only assembly).</title>
        <authorList>
            <consortium name="The Broad Institute Genomics Platform"/>
            <consortium name="The Broad Institute Genome Sequencing Center for Infectious Disease"/>
            <person name="Earl A."/>
            <person name="Russ C."/>
            <person name="Gilmore M."/>
            <person name="Surin D."/>
            <person name="Walker B."/>
            <person name="Young S."/>
            <person name="Zeng Q."/>
            <person name="Gargeya S."/>
            <person name="Fitzgerald M."/>
            <person name="Haas B."/>
            <person name="Abouelleil A."/>
            <person name="Allen A.W."/>
            <person name="Alvarado L."/>
            <person name="Arachchi H.M."/>
            <person name="Berlin A.M."/>
            <person name="Chapman S.B."/>
            <person name="Gainer-Dewar J."/>
            <person name="Goldberg J."/>
            <person name="Griggs A."/>
            <person name="Gujja S."/>
            <person name="Hansen M."/>
            <person name="Howarth C."/>
            <person name="Imamovic A."/>
            <person name="Ireland A."/>
            <person name="Larimer J."/>
            <person name="McCowan C."/>
            <person name="Murphy C."/>
            <person name="Pearson M."/>
            <person name="Poon T.W."/>
            <person name="Priest M."/>
            <person name="Roberts A."/>
            <person name="Saif S."/>
            <person name="Shea T."/>
            <person name="Sisk P."/>
            <person name="Sykes S."/>
            <person name="Wortman J."/>
            <person name="Nusbaum C."/>
            <person name="Birren B."/>
        </authorList>
    </citation>
    <scope>NUCLEOTIDE SEQUENCE [LARGE SCALE GENOMIC DNA]</scope>
    <source>
        <strain evidence="2 3">ATCC 43076</strain>
    </source>
</reference>
<keyword evidence="3" id="KW-1185">Reference proteome</keyword>
<gene>
    <name evidence="2" type="ORF">OMQ_00457</name>
</gene>
<dbReference type="OrthoDB" id="1631895at2"/>
<proteinExistence type="predicted"/>
<evidence type="ECO:0000313" key="2">
    <source>
        <dbReference type="EMBL" id="EOT30753.1"/>
    </source>
</evidence>
<dbReference type="eggNOG" id="ENOG50311D4">
    <property type="taxonomic scope" value="Bacteria"/>
</dbReference>
<keyword evidence="1" id="KW-0472">Membrane</keyword>
<dbReference type="Proteomes" id="UP000014136">
    <property type="component" value="Unassembled WGS sequence"/>
</dbReference>
<dbReference type="RefSeq" id="WP_016174268.1">
    <property type="nucleotide sequence ID" value="NZ_KE136389.1"/>
</dbReference>